<evidence type="ECO:0000313" key="1">
    <source>
        <dbReference type="EMBL" id="KAF2881455.1"/>
    </source>
</evidence>
<reference evidence="1" key="1">
    <citation type="submission" date="2019-08" db="EMBL/GenBank/DDBJ databases">
        <title>The genome of the North American firefly Photinus pyralis.</title>
        <authorList>
            <consortium name="Photinus pyralis genome working group"/>
            <person name="Fallon T.R."/>
            <person name="Sander Lower S.E."/>
            <person name="Weng J.-K."/>
        </authorList>
    </citation>
    <scope>NUCLEOTIDE SEQUENCE</scope>
    <source>
        <strain evidence="1">TRF0915ILg1</strain>
        <tissue evidence="1">Whole body</tissue>
    </source>
</reference>
<dbReference type="AlphaFoldDB" id="A0A8K0CCZ0"/>
<evidence type="ECO:0000313" key="2">
    <source>
        <dbReference type="Proteomes" id="UP000801492"/>
    </source>
</evidence>
<gene>
    <name evidence="1" type="ORF">ILUMI_24741</name>
</gene>
<organism evidence="1 2">
    <name type="scientific">Ignelater luminosus</name>
    <name type="common">Cucubano</name>
    <name type="synonym">Pyrophorus luminosus</name>
    <dbReference type="NCBI Taxonomy" id="2038154"/>
    <lineage>
        <taxon>Eukaryota</taxon>
        <taxon>Metazoa</taxon>
        <taxon>Ecdysozoa</taxon>
        <taxon>Arthropoda</taxon>
        <taxon>Hexapoda</taxon>
        <taxon>Insecta</taxon>
        <taxon>Pterygota</taxon>
        <taxon>Neoptera</taxon>
        <taxon>Endopterygota</taxon>
        <taxon>Coleoptera</taxon>
        <taxon>Polyphaga</taxon>
        <taxon>Elateriformia</taxon>
        <taxon>Elateroidea</taxon>
        <taxon>Elateridae</taxon>
        <taxon>Agrypninae</taxon>
        <taxon>Pyrophorini</taxon>
        <taxon>Ignelater</taxon>
    </lineage>
</organism>
<dbReference type="Proteomes" id="UP000801492">
    <property type="component" value="Unassembled WGS sequence"/>
</dbReference>
<name>A0A8K0CCZ0_IGNLU</name>
<accession>A0A8K0CCZ0</accession>
<keyword evidence="2" id="KW-1185">Reference proteome</keyword>
<dbReference type="EMBL" id="VTPC01090739">
    <property type="protein sequence ID" value="KAF2881455.1"/>
    <property type="molecule type" value="Genomic_DNA"/>
</dbReference>
<protein>
    <submittedName>
        <fullName evidence="1">Uncharacterized protein</fullName>
    </submittedName>
</protein>
<comment type="caution">
    <text evidence="1">The sequence shown here is derived from an EMBL/GenBank/DDBJ whole genome shotgun (WGS) entry which is preliminary data.</text>
</comment>
<proteinExistence type="predicted"/>
<sequence length="129" mass="15273">MNEARILLRAWKWKPNRRRKRERLRLQWNRQVQIAMEKRDLNQEDVNDNGKWHVVDGDMLCKTTDNTKNITKGMDETLLSEDRDEHKIPDAQCIQIQREKVTVTEDAVKTAVKALTITELVARKGYMQN</sequence>